<dbReference type="Proteomes" id="UP000598227">
    <property type="component" value="Unassembled WGS sequence"/>
</dbReference>
<evidence type="ECO:0000313" key="5">
    <source>
        <dbReference type="Proteomes" id="UP000598227"/>
    </source>
</evidence>
<dbReference type="EMBL" id="JACHGI010000011">
    <property type="protein sequence ID" value="MBB6468622.1"/>
    <property type="molecule type" value="Genomic_DNA"/>
</dbReference>
<dbReference type="GO" id="GO:0004497">
    <property type="term" value="F:monooxygenase activity"/>
    <property type="evidence" value="ECO:0007669"/>
    <property type="project" value="UniProtKB-KW"/>
</dbReference>
<dbReference type="Proteomes" id="UP000532373">
    <property type="component" value="Unassembled WGS sequence"/>
</dbReference>
<keyword evidence="5" id="KW-1185">Reference proteome</keyword>
<dbReference type="RefSeq" id="WP_184771307.1">
    <property type="nucleotide sequence ID" value="NZ_JACHGI010000011.1"/>
</dbReference>
<dbReference type="AlphaFoldDB" id="A0A8E2BFD1"/>
<dbReference type="InterPro" id="IPR007138">
    <property type="entry name" value="ABM_dom"/>
</dbReference>
<name>A0A8E2BFD1_9HYPH</name>
<evidence type="ECO:0000313" key="2">
    <source>
        <dbReference type="EMBL" id="MBB6468622.1"/>
    </source>
</evidence>
<reference evidence="2 4" key="1">
    <citation type="submission" date="2020-08" db="EMBL/GenBank/DDBJ databases">
        <title>Genomic Encyclopedia of Type Strains, Phase IV (KMG-IV): sequencing the most valuable type-strain genomes for metagenomic binning, comparative biology and taxonomic classification.</title>
        <authorList>
            <person name="Goeker M."/>
        </authorList>
    </citation>
    <scope>NUCLEOTIDE SEQUENCE [LARGE SCALE GENOMIC DNA]</scope>
    <source>
        <strain evidence="2 4">DSM 17454</strain>
    </source>
</reference>
<comment type="caution">
    <text evidence="2">The sequence shown here is derived from an EMBL/GenBank/DDBJ whole genome shotgun (WGS) entry which is preliminary data.</text>
</comment>
<dbReference type="Gene3D" id="3.30.70.100">
    <property type="match status" value="1"/>
</dbReference>
<organism evidence="2 4">
    <name type="scientific">Aminobacter carboxidus</name>
    <dbReference type="NCBI Taxonomy" id="376165"/>
    <lineage>
        <taxon>Bacteria</taxon>
        <taxon>Pseudomonadati</taxon>
        <taxon>Pseudomonadota</taxon>
        <taxon>Alphaproteobacteria</taxon>
        <taxon>Hyphomicrobiales</taxon>
        <taxon>Phyllobacteriaceae</taxon>
        <taxon>Aminobacter</taxon>
    </lineage>
</organism>
<dbReference type="PROSITE" id="PS51725">
    <property type="entry name" value="ABM"/>
    <property type="match status" value="1"/>
</dbReference>
<dbReference type="Pfam" id="PF03992">
    <property type="entry name" value="ABM"/>
    <property type="match status" value="1"/>
</dbReference>
<keyword evidence="2" id="KW-0560">Oxidoreductase</keyword>
<feature type="domain" description="ABM" evidence="1">
    <location>
        <begin position="3"/>
        <end position="92"/>
    </location>
</feature>
<reference evidence="3 5" key="2">
    <citation type="submission" date="2020-09" db="EMBL/GenBank/DDBJ databases">
        <title>Draft Genome Sequence of Aminobacter carboxidus type strain DSM 1086, a soil Gram-negative carboxydobacterium.</title>
        <authorList>
            <person name="Turrini P."/>
            <person name="Tescari M."/>
            <person name="Artuso I."/>
            <person name="Lugli G.A."/>
            <person name="Frangipani E."/>
            <person name="Ventura M."/>
            <person name="Visca P."/>
        </authorList>
    </citation>
    <scope>NUCLEOTIDE SEQUENCE [LARGE SCALE GENOMIC DNA]</scope>
    <source>
        <strain evidence="3 5">DSM 1086</strain>
    </source>
</reference>
<proteinExistence type="predicted"/>
<dbReference type="EMBL" id="JACZEP010000001">
    <property type="protein sequence ID" value="MBE1202743.1"/>
    <property type="molecule type" value="Genomic_DNA"/>
</dbReference>
<evidence type="ECO:0000313" key="4">
    <source>
        <dbReference type="Proteomes" id="UP000532373"/>
    </source>
</evidence>
<sequence>MSVTYVIGFTVRPEQRTRFLTLLNGVLDAMRHEPMFVSATLHGDPADTNHFLLHETWADHQDVLDVQLKRPYREEWHAALDELLAAPRDISMWQPMRSDYNQS</sequence>
<evidence type="ECO:0000259" key="1">
    <source>
        <dbReference type="PROSITE" id="PS51725"/>
    </source>
</evidence>
<keyword evidence="2" id="KW-0503">Monooxygenase</keyword>
<dbReference type="SUPFAM" id="SSF54909">
    <property type="entry name" value="Dimeric alpha+beta barrel"/>
    <property type="match status" value="1"/>
</dbReference>
<dbReference type="InterPro" id="IPR011008">
    <property type="entry name" value="Dimeric_a/b-barrel"/>
</dbReference>
<gene>
    <name evidence="2" type="ORF">HNQ96_004506</name>
    <name evidence="3" type="ORF">IHE39_00390</name>
</gene>
<accession>A0A8E2BFD1</accession>
<protein>
    <submittedName>
        <fullName evidence="3">Antibiotic biosynthesis monooxygenase</fullName>
    </submittedName>
    <submittedName>
        <fullName evidence="2">Quinol monooxygenase YgiN</fullName>
    </submittedName>
</protein>
<evidence type="ECO:0000313" key="3">
    <source>
        <dbReference type="EMBL" id="MBE1202743.1"/>
    </source>
</evidence>